<dbReference type="EMBL" id="JAATIP010000224">
    <property type="protein sequence ID" value="KAF4358569.1"/>
    <property type="molecule type" value="Genomic_DNA"/>
</dbReference>
<dbReference type="AlphaFoldDB" id="A0A7J6ELG5"/>
<dbReference type="Proteomes" id="UP000583929">
    <property type="component" value="Unassembled WGS sequence"/>
</dbReference>
<gene>
    <name evidence="1" type="ORF">F8388_014340</name>
    <name evidence="2" type="ORF">G4B88_003485</name>
</gene>
<evidence type="ECO:0000313" key="1">
    <source>
        <dbReference type="EMBL" id="KAF4358569.1"/>
    </source>
</evidence>
<evidence type="ECO:0000313" key="4">
    <source>
        <dbReference type="Proteomes" id="UP000583929"/>
    </source>
</evidence>
<dbReference type="Proteomes" id="UP000525078">
    <property type="component" value="Unassembled WGS sequence"/>
</dbReference>
<evidence type="ECO:0000313" key="3">
    <source>
        <dbReference type="Proteomes" id="UP000525078"/>
    </source>
</evidence>
<comment type="caution">
    <text evidence="1">The sequence shown here is derived from an EMBL/GenBank/DDBJ whole genome shotgun (WGS) entry which is preliminary data.</text>
</comment>
<evidence type="ECO:0000313" key="2">
    <source>
        <dbReference type="EMBL" id="KAF4386268.1"/>
    </source>
</evidence>
<name>A0A7J6ELG5_CANSA</name>
<reference evidence="3 4" key="1">
    <citation type="journal article" date="2020" name="bioRxiv">
        <title>Sequence and annotation of 42 cannabis genomes reveals extensive copy number variation in cannabinoid synthesis and pathogen resistance genes.</title>
        <authorList>
            <person name="Mckernan K.J."/>
            <person name="Helbert Y."/>
            <person name="Kane L.T."/>
            <person name="Ebling H."/>
            <person name="Zhang L."/>
            <person name="Liu B."/>
            <person name="Eaton Z."/>
            <person name="Mclaughlin S."/>
            <person name="Kingan S."/>
            <person name="Baybayan P."/>
            <person name="Concepcion G."/>
            <person name="Jordan M."/>
            <person name="Riva A."/>
            <person name="Barbazuk W."/>
            <person name="Harkins T."/>
        </authorList>
    </citation>
    <scope>NUCLEOTIDE SEQUENCE [LARGE SCALE GENOMIC DNA]</scope>
    <source>
        <strain evidence="3 4">cv. Jamaican Lion 4</strain>
        <strain evidence="2">Father</strain>
        <strain evidence="1">Mother</strain>
        <tissue evidence="1">Leaf</tissue>
    </source>
</reference>
<protein>
    <submittedName>
        <fullName evidence="1">Uncharacterized protein</fullName>
    </submittedName>
</protein>
<accession>A0A7J6ELG5</accession>
<proteinExistence type="predicted"/>
<dbReference type="EMBL" id="JAATIQ010000083">
    <property type="protein sequence ID" value="KAF4386268.1"/>
    <property type="molecule type" value="Genomic_DNA"/>
</dbReference>
<organism evidence="1 3">
    <name type="scientific">Cannabis sativa</name>
    <name type="common">Hemp</name>
    <name type="synonym">Marijuana</name>
    <dbReference type="NCBI Taxonomy" id="3483"/>
    <lineage>
        <taxon>Eukaryota</taxon>
        <taxon>Viridiplantae</taxon>
        <taxon>Streptophyta</taxon>
        <taxon>Embryophyta</taxon>
        <taxon>Tracheophyta</taxon>
        <taxon>Spermatophyta</taxon>
        <taxon>Magnoliopsida</taxon>
        <taxon>eudicotyledons</taxon>
        <taxon>Gunneridae</taxon>
        <taxon>Pentapetalae</taxon>
        <taxon>rosids</taxon>
        <taxon>fabids</taxon>
        <taxon>Rosales</taxon>
        <taxon>Cannabaceae</taxon>
        <taxon>Cannabis</taxon>
    </lineage>
</organism>
<sequence length="77" mass="9021">MKKVENEKITFFLFWDIVSPIFHLLGEASTKSRLFTQCSSHLTSPTRSIFTHRPFTQGCHMRFGEKGLDFLIKIRET</sequence>
<keyword evidence="4" id="KW-1185">Reference proteome</keyword>